<reference evidence="1" key="1">
    <citation type="journal article" date="2014" name="Nat. Commun.">
        <title>Genome sequence of mungbean and insights into evolution within Vigna species.</title>
        <authorList>
            <person name="Kang Y.J."/>
            <person name="Kim S.K."/>
            <person name="Kim M.Y."/>
            <person name="Lestari P."/>
            <person name="Kim K.H."/>
            <person name="Ha B.K."/>
            <person name="Jun T.H."/>
            <person name="Hwang W.J."/>
            <person name="Lee T."/>
            <person name="Lee J."/>
            <person name="Shim S."/>
            <person name="Yoon M.Y."/>
            <person name="Jang Y.E."/>
            <person name="Han K.S."/>
            <person name="Taeprayoon P."/>
            <person name="Yoon N."/>
            <person name="Somta P."/>
            <person name="Tanya P."/>
            <person name="Kim K.S."/>
            <person name="Gwag J.G."/>
            <person name="Moon J.K."/>
            <person name="Lee Y.H."/>
            <person name="Park B.S."/>
            <person name="Bombarely A."/>
            <person name="Doyle J.J."/>
            <person name="Jackson S.A."/>
            <person name="Schafleitner R."/>
            <person name="Srinives P."/>
            <person name="Varshney R.K."/>
            <person name="Lee S.H."/>
        </authorList>
    </citation>
    <scope>NUCLEOTIDE SEQUENCE [LARGE SCALE GENOMIC DNA]</scope>
    <source>
        <strain evidence="1">cv. VC1973A</strain>
    </source>
</reference>
<evidence type="ECO:0000313" key="2">
    <source>
        <dbReference type="RefSeq" id="XP_014495671.1"/>
    </source>
</evidence>
<keyword evidence="1" id="KW-1185">Reference proteome</keyword>
<organism evidence="1 2">
    <name type="scientific">Vigna radiata var. radiata</name>
    <name type="common">Mung bean</name>
    <name type="synonym">Phaseolus aureus</name>
    <dbReference type="NCBI Taxonomy" id="3916"/>
    <lineage>
        <taxon>Eukaryota</taxon>
        <taxon>Viridiplantae</taxon>
        <taxon>Streptophyta</taxon>
        <taxon>Embryophyta</taxon>
        <taxon>Tracheophyta</taxon>
        <taxon>Spermatophyta</taxon>
        <taxon>Magnoliopsida</taxon>
        <taxon>eudicotyledons</taxon>
        <taxon>Gunneridae</taxon>
        <taxon>Pentapetalae</taxon>
        <taxon>rosids</taxon>
        <taxon>fabids</taxon>
        <taxon>Fabales</taxon>
        <taxon>Fabaceae</taxon>
        <taxon>Papilionoideae</taxon>
        <taxon>50 kb inversion clade</taxon>
        <taxon>NPAAA clade</taxon>
        <taxon>indigoferoid/millettioid clade</taxon>
        <taxon>Phaseoleae</taxon>
        <taxon>Vigna</taxon>
    </lineage>
</organism>
<sequence length="112" mass="12853">MAEAKPLENLIDQFIGERKTLFGFRDCFICSGVEVLLSMPNTFCTSSSLELEKQRGIRVEKRAQFNMAHADMAMAVSHIQRSAWNFSLYLNQRRKAEGDPRSVTPLHFFSHN</sequence>
<gene>
    <name evidence="2" type="primary">LOC106757513</name>
</gene>
<dbReference type="AlphaFoldDB" id="A0A1S3TPI8"/>
<proteinExistence type="predicted"/>
<reference evidence="2" key="2">
    <citation type="submission" date="2025-08" db="UniProtKB">
        <authorList>
            <consortium name="RefSeq"/>
        </authorList>
    </citation>
    <scope>IDENTIFICATION</scope>
    <source>
        <tissue evidence="2">Leaf</tissue>
    </source>
</reference>
<dbReference type="GeneID" id="106757513"/>
<accession>A0A1S3TPI8</accession>
<evidence type="ECO:0000313" key="1">
    <source>
        <dbReference type="Proteomes" id="UP000087766"/>
    </source>
</evidence>
<protein>
    <submittedName>
        <fullName evidence="2">Uncharacterized protein LOC106757513</fullName>
    </submittedName>
</protein>
<dbReference type="Proteomes" id="UP000087766">
    <property type="component" value="Chromosome 3"/>
</dbReference>
<name>A0A1S3TPI8_VIGRR</name>
<dbReference type="RefSeq" id="XP_014495671.1">
    <property type="nucleotide sequence ID" value="XM_014640185.2"/>
</dbReference>
<dbReference type="KEGG" id="vra:106757513"/>